<feature type="domain" description="TadE-like" evidence="2">
    <location>
        <begin position="13"/>
        <end position="53"/>
    </location>
</feature>
<evidence type="ECO:0000259" key="2">
    <source>
        <dbReference type="Pfam" id="PF07811"/>
    </source>
</evidence>
<gene>
    <name evidence="3" type="ORF">ACFSC0_05675</name>
</gene>
<dbReference type="RefSeq" id="WP_377282599.1">
    <property type="nucleotide sequence ID" value="NZ_JBHRSI010000007.1"/>
</dbReference>
<protein>
    <submittedName>
        <fullName evidence="3">TadE/TadG family type IV pilus assembly protein</fullName>
    </submittedName>
</protein>
<name>A0ABW4N069_9CAUL</name>
<accession>A0ABW4N069</accession>
<keyword evidence="1" id="KW-0472">Membrane</keyword>
<feature type="transmembrane region" description="Helical" evidence="1">
    <location>
        <begin position="12"/>
        <end position="33"/>
    </location>
</feature>
<dbReference type="EMBL" id="JBHUEY010000001">
    <property type="protein sequence ID" value="MFD1782874.1"/>
    <property type="molecule type" value="Genomic_DNA"/>
</dbReference>
<evidence type="ECO:0000313" key="4">
    <source>
        <dbReference type="Proteomes" id="UP001597237"/>
    </source>
</evidence>
<dbReference type="InterPro" id="IPR012495">
    <property type="entry name" value="TadE-like_dom"/>
</dbReference>
<organism evidence="3 4">
    <name type="scientific">Phenylobacterium terrae</name>
    <dbReference type="NCBI Taxonomy" id="2665495"/>
    <lineage>
        <taxon>Bacteria</taxon>
        <taxon>Pseudomonadati</taxon>
        <taxon>Pseudomonadota</taxon>
        <taxon>Alphaproteobacteria</taxon>
        <taxon>Caulobacterales</taxon>
        <taxon>Caulobacteraceae</taxon>
        <taxon>Phenylobacterium</taxon>
    </lineage>
</organism>
<keyword evidence="1" id="KW-1133">Transmembrane helix</keyword>
<sequence length="181" mass="19566">MRRPTSFFRDRRGVAAVEFALIAPLMIALYFGLAELTMGMMAERRASHLASTLADLVAQDAQTDEATLDQVLAAGAPIMEPLPATTTDLKIVITSVVADEDGDVAVAWSRASSGAQARTKGASVDDLPADLLAENEGLVMAEVEYKYTPVIGYVIDETMTFSERFYLRPRQAAQVVCTDCD</sequence>
<reference evidence="4" key="1">
    <citation type="journal article" date="2019" name="Int. J. Syst. Evol. Microbiol.">
        <title>The Global Catalogue of Microorganisms (GCM) 10K type strain sequencing project: providing services to taxonomists for standard genome sequencing and annotation.</title>
        <authorList>
            <consortium name="The Broad Institute Genomics Platform"/>
            <consortium name="The Broad Institute Genome Sequencing Center for Infectious Disease"/>
            <person name="Wu L."/>
            <person name="Ma J."/>
        </authorList>
    </citation>
    <scope>NUCLEOTIDE SEQUENCE [LARGE SCALE GENOMIC DNA]</scope>
    <source>
        <strain evidence="4">DFY28</strain>
    </source>
</reference>
<keyword evidence="4" id="KW-1185">Reference proteome</keyword>
<evidence type="ECO:0000313" key="3">
    <source>
        <dbReference type="EMBL" id="MFD1782874.1"/>
    </source>
</evidence>
<comment type="caution">
    <text evidence="3">The sequence shown here is derived from an EMBL/GenBank/DDBJ whole genome shotgun (WGS) entry which is preliminary data.</text>
</comment>
<evidence type="ECO:0000256" key="1">
    <source>
        <dbReference type="SAM" id="Phobius"/>
    </source>
</evidence>
<proteinExistence type="predicted"/>
<dbReference type="Pfam" id="PF07811">
    <property type="entry name" value="TadE"/>
    <property type="match status" value="1"/>
</dbReference>
<dbReference type="Proteomes" id="UP001597237">
    <property type="component" value="Unassembled WGS sequence"/>
</dbReference>
<keyword evidence="1" id="KW-0812">Transmembrane</keyword>